<feature type="chain" id="PRO_5045048475" description="LysM domain-containing protein" evidence="6">
    <location>
        <begin position="21"/>
        <end position="458"/>
    </location>
</feature>
<dbReference type="EMBL" id="JAFFGZ010000006">
    <property type="protein sequence ID" value="KAK4643739.1"/>
    <property type="molecule type" value="Genomic_DNA"/>
</dbReference>
<evidence type="ECO:0000313" key="9">
    <source>
        <dbReference type="Proteomes" id="UP001322138"/>
    </source>
</evidence>
<dbReference type="PANTHER" id="PTHR34997">
    <property type="entry name" value="AM15"/>
    <property type="match status" value="1"/>
</dbReference>
<feature type="compositionally biased region" description="Low complexity" evidence="5">
    <location>
        <begin position="134"/>
        <end position="149"/>
    </location>
</feature>
<evidence type="ECO:0000256" key="4">
    <source>
        <dbReference type="ARBA" id="ARBA00044955"/>
    </source>
</evidence>
<accession>A0ABR0FKV4</accession>
<dbReference type="PANTHER" id="PTHR34997:SF2">
    <property type="entry name" value="LYSM DOMAIN-CONTAINING PROTEIN-RELATED"/>
    <property type="match status" value="1"/>
</dbReference>
<dbReference type="Gene3D" id="3.10.350.10">
    <property type="entry name" value="LysM domain"/>
    <property type="match status" value="5"/>
</dbReference>
<dbReference type="RefSeq" id="XP_062732715.1">
    <property type="nucleotide sequence ID" value="XM_062872703.1"/>
</dbReference>
<keyword evidence="1" id="KW-0147">Chitin-binding</keyword>
<dbReference type="CDD" id="cd00118">
    <property type="entry name" value="LysM"/>
    <property type="match status" value="3"/>
</dbReference>
<dbReference type="InterPro" id="IPR018392">
    <property type="entry name" value="LysM"/>
</dbReference>
<feature type="compositionally biased region" description="Low complexity" evidence="5">
    <location>
        <begin position="108"/>
        <end position="120"/>
    </location>
</feature>
<dbReference type="SMART" id="SM00257">
    <property type="entry name" value="LysM"/>
    <property type="match status" value="5"/>
</dbReference>
<evidence type="ECO:0000256" key="5">
    <source>
        <dbReference type="SAM" id="MobiDB-lite"/>
    </source>
</evidence>
<proteinExistence type="inferred from homology"/>
<sequence>MLSSTSTLVLLGGLFSAVAAGKPASVVKARDGLTPSLPYDPNTTSQCFWWVDITSATTCDTIVRENYITLEQLRRWNPSLASTSGCSLQVGRSYCVEAIDDSEPSPGPSSTSTSSTTSVSSALTSSSSTVVVTTSTSSSSTVAPPVTTTKPGNGITTPTPTQATIVDNCDAFHFVTAGQTCEVVASLYRISQDQFKAWNPSVGASCTGLWANAYACVSIIGHEPSPTTSGNGITTPTPTQATIVNNCDEFYFVANGDTCESVAAKHGITQAQFLSWNPSVGSTCTGLWANAYACVSIIGHTPTKPTTTTSAGNGIATPTPIQPNMVKNCDLFYKVKSGDTCAAIAASKGITVAQFTSWNPYVGSGCTLLWLDYYVCISIVGHTPTPVNPGNGIQTPTPYQDGMTSSCKTFHFVQSGQTCQTITQRYGITQANFVRWNPAVRNDCTGMWANAYVCVAVL</sequence>
<feature type="domain" description="LysM" evidence="7">
    <location>
        <begin position="49"/>
        <end position="96"/>
    </location>
</feature>
<gene>
    <name evidence="8" type="ORF">QC761_0071010</name>
</gene>
<dbReference type="GeneID" id="87891964"/>
<feature type="domain" description="LysM" evidence="7">
    <location>
        <begin position="249"/>
        <end position="295"/>
    </location>
</feature>
<name>A0ABR0FKV4_9PEZI</name>
<dbReference type="InterPro" id="IPR052210">
    <property type="entry name" value="LysM1-like"/>
</dbReference>
<organism evidence="8 9">
    <name type="scientific">Podospora bellae-mahoneyi</name>
    <dbReference type="NCBI Taxonomy" id="2093777"/>
    <lineage>
        <taxon>Eukaryota</taxon>
        <taxon>Fungi</taxon>
        <taxon>Dikarya</taxon>
        <taxon>Ascomycota</taxon>
        <taxon>Pezizomycotina</taxon>
        <taxon>Sordariomycetes</taxon>
        <taxon>Sordariomycetidae</taxon>
        <taxon>Sordariales</taxon>
        <taxon>Podosporaceae</taxon>
        <taxon>Podospora</taxon>
    </lineage>
</organism>
<keyword evidence="3" id="KW-0843">Virulence</keyword>
<dbReference type="SUPFAM" id="SSF54106">
    <property type="entry name" value="LysM domain"/>
    <property type="match status" value="4"/>
</dbReference>
<protein>
    <recommendedName>
        <fullName evidence="7">LysM domain-containing protein</fullName>
    </recommendedName>
</protein>
<keyword evidence="2 6" id="KW-0732">Signal</keyword>
<dbReference type="Pfam" id="PF01476">
    <property type="entry name" value="LysM"/>
    <property type="match status" value="4"/>
</dbReference>
<comment type="caution">
    <text evidence="8">The sequence shown here is derived from an EMBL/GenBank/DDBJ whole genome shotgun (WGS) entry which is preliminary data.</text>
</comment>
<evidence type="ECO:0000259" key="7">
    <source>
        <dbReference type="PROSITE" id="PS51782"/>
    </source>
</evidence>
<feature type="signal peptide" evidence="6">
    <location>
        <begin position="1"/>
        <end position="20"/>
    </location>
</feature>
<dbReference type="PROSITE" id="PS51782">
    <property type="entry name" value="LYSM"/>
    <property type="match status" value="5"/>
</dbReference>
<reference evidence="8 9" key="1">
    <citation type="journal article" date="2023" name="bioRxiv">
        <title>High-quality genome assemblies of four members of thePodospora anserinaspecies complex.</title>
        <authorList>
            <person name="Ament-Velasquez S.L."/>
            <person name="Vogan A.A."/>
            <person name="Wallerman O."/>
            <person name="Hartmann F."/>
            <person name="Gautier V."/>
            <person name="Silar P."/>
            <person name="Giraud T."/>
            <person name="Johannesson H."/>
        </authorList>
    </citation>
    <scope>NUCLEOTIDE SEQUENCE [LARGE SCALE GENOMIC DNA]</scope>
    <source>
        <strain evidence="8 9">CBS 112042</strain>
    </source>
</reference>
<dbReference type="Proteomes" id="UP001322138">
    <property type="component" value="Unassembled WGS sequence"/>
</dbReference>
<feature type="region of interest" description="Disordered" evidence="5">
    <location>
        <begin position="99"/>
        <end position="120"/>
    </location>
</feature>
<feature type="region of interest" description="Disordered" evidence="5">
    <location>
        <begin position="134"/>
        <end position="156"/>
    </location>
</feature>
<feature type="domain" description="LysM" evidence="7">
    <location>
        <begin position="409"/>
        <end position="455"/>
    </location>
</feature>
<evidence type="ECO:0000256" key="3">
    <source>
        <dbReference type="ARBA" id="ARBA00023026"/>
    </source>
</evidence>
<evidence type="ECO:0000256" key="1">
    <source>
        <dbReference type="ARBA" id="ARBA00022669"/>
    </source>
</evidence>
<evidence type="ECO:0000256" key="2">
    <source>
        <dbReference type="ARBA" id="ARBA00022729"/>
    </source>
</evidence>
<feature type="domain" description="LysM" evidence="7">
    <location>
        <begin position="331"/>
        <end position="377"/>
    </location>
</feature>
<keyword evidence="9" id="KW-1185">Reference proteome</keyword>
<dbReference type="InterPro" id="IPR036779">
    <property type="entry name" value="LysM_dom_sf"/>
</dbReference>
<comment type="similarity">
    <text evidence="4">Belongs to the secreted LysM effector family.</text>
</comment>
<evidence type="ECO:0000256" key="6">
    <source>
        <dbReference type="SAM" id="SignalP"/>
    </source>
</evidence>
<feature type="domain" description="LysM" evidence="7">
    <location>
        <begin position="171"/>
        <end position="217"/>
    </location>
</feature>
<evidence type="ECO:0000313" key="8">
    <source>
        <dbReference type="EMBL" id="KAK4643739.1"/>
    </source>
</evidence>